<evidence type="ECO:0000259" key="1">
    <source>
        <dbReference type="SMART" id="SM00137"/>
    </source>
</evidence>
<dbReference type="OrthoDB" id="5862048at2759"/>
<dbReference type="GO" id="GO:0016020">
    <property type="term" value="C:membrane"/>
    <property type="evidence" value="ECO:0007669"/>
    <property type="project" value="InterPro"/>
</dbReference>
<accession>A0A158QAJ0</accession>
<proteinExistence type="predicted"/>
<dbReference type="STRING" id="51028.A0A158QAJ0"/>
<dbReference type="SMART" id="SM00137">
    <property type="entry name" value="MAM"/>
    <property type="match status" value="1"/>
</dbReference>
<dbReference type="Gene3D" id="2.60.120.200">
    <property type="match status" value="1"/>
</dbReference>
<evidence type="ECO:0000313" key="2">
    <source>
        <dbReference type="EMBL" id="VDD90247.1"/>
    </source>
</evidence>
<dbReference type="EMBL" id="UXUI01008022">
    <property type="protein sequence ID" value="VDD90247.1"/>
    <property type="molecule type" value="Genomic_DNA"/>
</dbReference>
<reference evidence="4" key="1">
    <citation type="submission" date="2016-04" db="UniProtKB">
        <authorList>
            <consortium name="WormBaseParasite"/>
        </authorList>
    </citation>
    <scope>IDENTIFICATION</scope>
</reference>
<dbReference type="SUPFAM" id="SSF49899">
    <property type="entry name" value="Concanavalin A-like lectins/glucanases"/>
    <property type="match status" value="2"/>
</dbReference>
<dbReference type="WBParaSite" id="EVEC_0000536701-mRNA-1">
    <property type="protein sequence ID" value="EVEC_0000536701-mRNA-1"/>
    <property type="gene ID" value="EVEC_0000536701"/>
</dbReference>
<evidence type="ECO:0000313" key="4">
    <source>
        <dbReference type="WBParaSite" id="EVEC_0000536701-mRNA-1"/>
    </source>
</evidence>
<evidence type="ECO:0000313" key="3">
    <source>
        <dbReference type="Proteomes" id="UP000274131"/>
    </source>
</evidence>
<gene>
    <name evidence="2" type="ORF">EVEC_LOCUS4998</name>
</gene>
<sequence>MPGYGRERMKLKEYLGIEWIEHGLDETGQSDEKVIHRSTDLDCTFDEPSKCRWRNVRDSEGLDSLDFHLFEKTDYTEFPILQVRPGPSKLKLGDKLIFTGDRKDEEQTALWLSSPVGCQNSSGQLAFTFWLYNGAGVEVLILEKQKEKIVVLPEKPYVDCGPVHLNTECVAEIPARESPFYLGILAFGMNTREGSFVMIDNIAYRASLCKVATISLFFALISVINDCLTDSMKRINLEVIFLVELGENFHGRPFVTKPDQPSLQAADQLNCNQFDENCRWKSTGHAKEMWQVADTTPPKDLLFQATGTFILPEPPFLYMYIEQDHTGPFNALQSDLISCQSENSSQFSFRFWASPKVSMQVCATDISLHDLECFQVPMSRSPTVVYFSFTRVTTRFTITVKVKSVNPEGDSFIAVDDITYKATLCTEATDGWDLGDKFFSTPILSALLHRPIYNAKNLDCTFLHRGVECMWGSEDGTQPLWMTASTPLDIHKFRSLTGTSQMPEGEFGVVRLKTGQTANLLTEPIRCLASEGTLSFRFWQTHGTRLSVCLLEDKLPELIDCQKITIPQPGPAIIDLPSMKQPFRIAIRAESSNKGMIMLDDIHFQGDVCPTTTRAHGVRTSANRIGFQIPDPNVCYLLSCSFEEGQSCLYKSGSIGGSQGRFRASNGFTAANLFFKGKIAVLESPPFNLNTAARVHFSYKKELDTSLLFICQDSATKELENCYEVGKKSNNSTWVRDYMELIPSDVKFYFIAKLPDGSRRSRVSLSNIVLTDVENNAVCS</sequence>
<name>A0A158QAJ0_ENTVE</name>
<reference evidence="2 3" key="2">
    <citation type="submission" date="2018-10" db="EMBL/GenBank/DDBJ databases">
        <authorList>
            <consortium name="Pathogen Informatics"/>
        </authorList>
    </citation>
    <scope>NUCLEOTIDE SEQUENCE [LARGE SCALE GENOMIC DNA]</scope>
</reference>
<organism evidence="4">
    <name type="scientific">Enterobius vermicularis</name>
    <name type="common">Human pinworm</name>
    <dbReference type="NCBI Taxonomy" id="51028"/>
    <lineage>
        <taxon>Eukaryota</taxon>
        <taxon>Metazoa</taxon>
        <taxon>Ecdysozoa</taxon>
        <taxon>Nematoda</taxon>
        <taxon>Chromadorea</taxon>
        <taxon>Rhabditida</taxon>
        <taxon>Spirurina</taxon>
        <taxon>Oxyuridomorpha</taxon>
        <taxon>Oxyuroidea</taxon>
        <taxon>Oxyuridae</taxon>
        <taxon>Enterobius</taxon>
    </lineage>
</organism>
<keyword evidence="3" id="KW-1185">Reference proteome</keyword>
<dbReference type="InterPro" id="IPR013320">
    <property type="entry name" value="ConA-like_dom_sf"/>
</dbReference>
<protein>
    <submittedName>
        <fullName evidence="4">MAM domain-containing protein</fullName>
    </submittedName>
</protein>
<dbReference type="InterPro" id="IPR000998">
    <property type="entry name" value="MAM_dom"/>
</dbReference>
<feature type="domain" description="MAM" evidence="1">
    <location>
        <begin position="455"/>
        <end position="611"/>
    </location>
</feature>
<dbReference type="Proteomes" id="UP000274131">
    <property type="component" value="Unassembled WGS sequence"/>
</dbReference>
<dbReference type="AlphaFoldDB" id="A0A158QAJ0"/>